<organism evidence="7 8">
    <name type="scientific">Priapulus caudatus</name>
    <name type="common">Priapulid worm</name>
    <dbReference type="NCBI Taxonomy" id="37621"/>
    <lineage>
        <taxon>Eukaryota</taxon>
        <taxon>Metazoa</taxon>
        <taxon>Ecdysozoa</taxon>
        <taxon>Scalidophora</taxon>
        <taxon>Priapulida</taxon>
        <taxon>Priapulimorpha</taxon>
        <taxon>Priapulimorphida</taxon>
        <taxon>Priapulidae</taxon>
        <taxon>Priapulus</taxon>
    </lineage>
</organism>
<dbReference type="PROSITE" id="PS50222">
    <property type="entry name" value="EF_HAND_2"/>
    <property type="match status" value="2"/>
</dbReference>
<protein>
    <submittedName>
        <fullName evidence="8">Programmed cell death protein 6-like</fullName>
    </submittedName>
</protein>
<dbReference type="Gene3D" id="1.10.238.10">
    <property type="entry name" value="EF-hand"/>
    <property type="match status" value="1"/>
</dbReference>
<proteinExistence type="predicted"/>
<keyword evidence="7" id="KW-1185">Reference proteome</keyword>
<dbReference type="GeneID" id="106811312"/>
<comment type="subcellular location">
    <subcellularLocation>
        <location evidence="1">Cytoplasm</location>
    </subcellularLocation>
</comment>
<name>A0ABM1EDV0_PRICU</name>
<dbReference type="PANTHER" id="PTHR46212:SF9">
    <property type="entry name" value="PROGRAMMED CELL DEATH PROTEIN 6"/>
    <property type="match status" value="1"/>
</dbReference>
<sequence length="211" mass="24828">MAYSWQQIPAGYQQQNVRAVSQQRQQVPGSYQQQAPPQAQTIDQNYLWDIFQRVDKDRNGHITAHELQQALSNGTWQPFNFETVNLMIGMFDMDHSGTITFNEFSGLWKYVTDWQQTFRFFDRDNSGSIDQNELKTALTSFGYRLSDQFYNMIVRKFDKSRRGTVVFDDFIQCCVLIQTVTNAFRRYDTDQDGLITIRYEDFLTLVLSLKM</sequence>
<keyword evidence="5" id="KW-0106">Calcium</keyword>
<dbReference type="PROSITE" id="PS00018">
    <property type="entry name" value="EF_HAND_1"/>
    <property type="match status" value="2"/>
</dbReference>
<keyword evidence="2" id="KW-0963">Cytoplasm</keyword>
<dbReference type="SUPFAM" id="SSF47473">
    <property type="entry name" value="EF-hand"/>
    <property type="match status" value="1"/>
</dbReference>
<dbReference type="InterPro" id="IPR018247">
    <property type="entry name" value="EF_Hand_1_Ca_BS"/>
</dbReference>
<dbReference type="RefSeq" id="XP_014670371.1">
    <property type="nucleotide sequence ID" value="XM_014814885.1"/>
</dbReference>
<evidence type="ECO:0000313" key="8">
    <source>
        <dbReference type="RefSeq" id="XP_014670371.1"/>
    </source>
</evidence>
<evidence type="ECO:0000256" key="2">
    <source>
        <dbReference type="ARBA" id="ARBA00022490"/>
    </source>
</evidence>
<dbReference type="Pfam" id="PF13499">
    <property type="entry name" value="EF-hand_7"/>
    <property type="match status" value="2"/>
</dbReference>
<evidence type="ECO:0000256" key="1">
    <source>
        <dbReference type="ARBA" id="ARBA00004496"/>
    </source>
</evidence>
<dbReference type="InterPro" id="IPR011992">
    <property type="entry name" value="EF-hand-dom_pair"/>
</dbReference>
<evidence type="ECO:0000256" key="3">
    <source>
        <dbReference type="ARBA" id="ARBA00022723"/>
    </source>
</evidence>
<dbReference type="SMART" id="SM00054">
    <property type="entry name" value="EFh"/>
    <property type="match status" value="5"/>
</dbReference>
<evidence type="ECO:0000256" key="5">
    <source>
        <dbReference type="ARBA" id="ARBA00022837"/>
    </source>
</evidence>
<dbReference type="CDD" id="cd16183">
    <property type="entry name" value="EFh_PEF_ALG-2"/>
    <property type="match status" value="1"/>
</dbReference>
<dbReference type="InterPro" id="IPR051426">
    <property type="entry name" value="Peflin/Sorcin_CaBP"/>
</dbReference>
<dbReference type="Pfam" id="PF13202">
    <property type="entry name" value="EF-hand_5"/>
    <property type="match status" value="1"/>
</dbReference>
<gene>
    <name evidence="8" type="primary">LOC106811312</name>
</gene>
<keyword evidence="4" id="KW-0677">Repeat</keyword>
<evidence type="ECO:0000256" key="4">
    <source>
        <dbReference type="ARBA" id="ARBA00022737"/>
    </source>
</evidence>
<evidence type="ECO:0000313" key="7">
    <source>
        <dbReference type="Proteomes" id="UP000695022"/>
    </source>
</evidence>
<keyword evidence="3" id="KW-0479">Metal-binding</keyword>
<reference evidence="8" key="1">
    <citation type="submission" date="2025-08" db="UniProtKB">
        <authorList>
            <consortium name="RefSeq"/>
        </authorList>
    </citation>
    <scope>IDENTIFICATION</scope>
</reference>
<feature type="domain" description="EF-hand" evidence="6">
    <location>
        <begin position="109"/>
        <end position="144"/>
    </location>
</feature>
<dbReference type="PANTHER" id="PTHR46212">
    <property type="entry name" value="PEFLIN"/>
    <property type="match status" value="1"/>
</dbReference>
<accession>A0ABM1EDV0</accession>
<dbReference type="InterPro" id="IPR002048">
    <property type="entry name" value="EF_hand_dom"/>
</dbReference>
<feature type="domain" description="EF-hand" evidence="6">
    <location>
        <begin position="42"/>
        <end position="77"/>
    </location>
</feature>
<evidence type="ECO:0000259" key="6">
    <source>
        <dbReference type="PROSITE" id="PS50222"/>
    </source>
</evidence>
<dbReference type="Proteomes" id="UP000695022">
    <property type="component" value="Unplaced"/>
</dbReference>